<dbReference type="InterPro" id="IPR002739">
    <property type="entry name" value="PAB1135-like"/>
</dbReference>
<feature type="region of interest" description="Disordered" evidence="2">
    <location>
        <begin position="117"/>
        <end position="137"/>
    </location>
</feature>
<dbReference type="SUPFAM" id="SSF55282">
    <property type="entry name" value="RL5-like"/>
    <property type="match status" value="1"/>
</dbReference>
<accession>A0AAV3T7U7</accession>
<reference evidence="3 4" key="1">
    <citation type="journal article" date="2019" name="Int. J. Syst. Evol. Microbiol.">
        <title>The Global Catalogue of Microorganisms (GCM) 10K type strain sequencing project: providing services to taxonomists for standard genome sequencing and annotation.</title>
        <authorList>
            <consortium name="The Broad Institute Genomics Platform"/>
            <consortium name="The Broad Institute Genome Sequencing Center for Infectious Disease"/>
            <person name="Wu L."/>
            <person name="Ma J."/>
        </authorList>
    </citation>
    <scope>NUCLEOTIDE SEQUENCE [LARGE SCALE GENOMIC DNA]</scope>
    <source>
        <strain evidence="3 4">JCM 16328</strain>
    </source>
</reference>
<dbReference type="Pfam" id="PF01877">
    <property type="entry name" value="RNA_binding"/>
    <property type="match status" value="1"/>
</dbReference>
<dbReference type="Gene3D" id="3.30.1440.10">
    <property type="match status" value="1"/>
</dbReference>
<dbReference type="HAMAP" id="MF_01112">
    <property type="entry name" value="UPF0201"/>
    <property type="match status" value="1"/>
</dbReference>
<sequence>MIYSVDIQITAPVNDTEVTDRVRDAITNLFPDADVEFQHGELLAEAHSMDHFSEQLHRQEILDTARGEFFGDLRDDTFSFALKKQPAFEGVVNFAVGNPDELGDIQVRVRVDEPDAESFVDHVAPPTEEGKPVADDA</sequence>
<name>A0AAV3T7U7_9EURY</name>
<comment type="caution">
    <text evidence="3">The sequence shown here is derived from an EMBL/GenBank/DDBJ whole genome shotgun (WGS) entry which is preliminary data.</text>
</comment>
<dbReference type="PANTHER" id="PTHR39652">
    <property type="entry name" value="UPF0201 PROTEIN TK1335"/>
    <property type="match status" value="1"/>
</dbReference>
<organism evidence="3 4">
    <name type="scientific">Natronoarchaeum mannanilyticum</name>
    <dbReference type="NCBI Taxonomy" id="926360"/>
    <lineage>
        <taxon>Archaea</taxon>
        <taxon>Methanobacteriati</taxon>
        <taxon>Methanobacteriota</taxon>
        <taxon>Stenosarchaea group</taxon>
        <taxon>Halobacteria</taxon>
        <taxon>Halobacteriales</taxon>
        <taxon>Natronoarchaeaceae</taxon>
    </lineage>
</organism>
<evidence type="ECO:0000313" key="3">
    <source>
        <dbReference type="EMBL" id="GAA0667089.1"/>
    </source>
</evidence>
<dbReference type="InterPro" id="IPR022803">
    <property type="entry name" value="Ribosomal_uL5_dom_sf"/>
</dbReference>
<evidence type="ECO:0000313" key="4">
    <source>
        <dbReference type="Proteomes" id="UP001500420"/>
    </source>
</evidence>
<dbReference type="EMBL" id="BAAADV010000001">
    <property type="protein sequence ID" value="GAA0667089.1"/>
    <property type="molecule type" value="Genomic_DNA"/>
</dbReference>
<proteinExistence type="inferred from homology"/>
<dbReference type="PANTHER" id="PTHR39652:SF1">
    <property type="entry name" value="UPF0201 PROTEIN TK1335"/>
    <property type="match status" value="1"/>
</dbReference>
<evidence type="ECO:0000256" key="2">
    <source>
        <dbReference type="SAM" id="MobiDB-lite"/>
    </source>
</evidence>
<gene>
    <name evidence="3" type="ORF">GCM10009020_10650</name>
</gene>
<dbReference type="AlphaFoldDB" id="A0AAV3T7U7"/>
<dbReference type="RefSeq" id="WP_343772868.1">
    <property type="nucleotide sequence ID" value="NZ_BAAADV010000001.1"/>
</dbReference>
<feature type="compositionally biased region" description="Basic and acidic residues" evidence="2">
    <location>
        <begin position="128"/>
        <end position="137"/>
    </location>
</feature>
<comment type="similarity">
    <text evidence="1">Belongs to the UPF0201 family.</text>
</comment>
<protein>
    <recommendedName>
        <fullName evidence="1">UPF0201 protein GCM10009020_10650</fullName>
    </recommendedName>
</protein>
<dbReference type="Proteomes" id="UP001500420">
    <property type="component" value="Unassembled WGS sequence"/>
</dbReference>
<keyword evidence="4" id="KW-1185">Reference proteome</keyword>
<evidence type="ECO:0000256" key="1">
    <source>
        <dbReference type="HAMAP-Rule" id="MF_01112"/>
    </source>
</evidence>